<dbReference type="Proteomes" id="UP001526337">
    <property type="component" value="Unassembled WGS sequence"/>
</dbReference>
<feature type="transmembrane region" description="Helical" evidence="1">
    <location>
        <begin position="83"/>
        <end position="107"/>
    </location>
</feature>
<sequence length="124" mass="12670">MAQALWQVKSVSDLFEKGDTAKGNIDLIAVQSNIGPDLEKSSTMLTTGTLTANDIANHADAMTKAMGYQANVLNPEGATDGGAGGTITAIGACMAATVGSVLAAASYRMPVRSRHVRSDSVTVA</sequence>
<keyword evidence="1" id="KW-0812">Transmembrane</keyword>
<keyword evidence="3" id="KW-1185">Reference proteome</keyword>
<evidence type="ECO:0000313" key="2">
    <source>
        <dbReference type="EMBL" id="MCW4589794.1"/>
    </source>
</evidence>
<proteinExistence type="predicted"/>
<keyword evidence="1" id="KW-1133">Transmembrane helix</keyword>
<evidence type="ECO:0000256" key="1">
    <source>
        <dbReference type="SAM" id="Phobius"/>
    </source>
</evidence>
<evidence type="ECO:0000313" key="3">
    <source>
        <dbReference type="Proteomes" id="UP001526337"/>
    </source>
</evidence>
<gene>
    <name evidence="2" type="ORF">NO263_04275</name>
</gene>
<name>A0ABT3K322_9PROT</name>
<reference evidence="2 3" key="1">
    <citation type="submission" date="2022-07" db="EMBL/GenBank/DDBJ databases">
        <title>Genome stability of Gluconacetobacter entanii AV429.</title>
        <authorList>
            <person name="Trcek J."/>
            <person name="Cepec E."/>
        </authorList>
    </citation>
    <scope>NUCLEOTIDE SEQUENCE [LARGE SCALE GENOMIC DNA]</scope>
    <source>
        <strain evidence="2 3">AV429_2022</strain>
    </source>
</reference>
<dbReference type="EMBL" id="JANGSQ010000088">
    <property type="protein sequence ID" value="MCW4589794.1"/>
    <property type="molecule type" value="Genomic_DNA"/>
</dbReference>
<organism evidence="2 3">
    <name type="scientific">Gluconacetobacter entanii</name>
    <dbReference type="NCBI Taxonomy" id="108528"/>
    <lineage>
        <taxon>Bacteria</taxon>
        <taxon>Pseudomonadati</taxon>
        <taxon>Pseudomonadota</taxon>
        <taxon>Alphaproteobacteria</taxon>
        <taxon>Acetobacterales</taxon>
        <taxon>Acetobacteraceae</taxon>
        <taxon>Gluconacetobacter</taxon>
    </lineage>
</organism>
<protein>
    <submittedName>
        <fullName evidence="2">Uncharacterized protein</fullName>
    </submittedName>
</protein>
<comment type="caution">
    <text evidence="2">The sequence shown here is derived from an EMBL/GenBank/DDBJ whole genome shotgun (WGS) entry which is preliminary data.</text>
</comment>
<dbReference type="RefSeq" id="WP_171791358.1">
    <property type="nucleotide sequence ID" value="NZ_JABJWD010000087.1"/>
</dbReference>
<keyword evidence="1" id="KW-0472">Membrane</keyword>
<accession>A0ABT3K322</accession>